<keyword evidence="2" id="KW-1185">Reference proteome</keyword>
<dbReference type="EMBL" id="JBAHYK010000176">
    <property type="protein sequence ID" value="KAL0577142.1"/>
    <property type="molecule type" value="Genomic_DNA"/>
</dbReference>
<comment type="caution">
    <text evidence="1">The sequence shown here is derived from an EMBL/GenBank/DDBJ whole genome shotgun (WGS) entry which is preliminary data.</text>
</comment>
<evidence type="ECO:0008006" key="3">
    <source>
        <dbReference type="Google" id="ProtNLM"/>
    </source>
</evidence>
<accession>A0ABR3FNY1</accession>
<proteinExistence type="predicted"/>
<dbReference type="Proteomes" id="UP001465976">
    <property type="component" value="Unassembled WGS sequence"/>
</dbReference>
<gene>
    <name evidence="1" type="ORF">V5O48_004856</name>
</gene>
<protein>
    <recommendedName>
        <fullName evidence="3">F-box domain-containing protein</fullName>
    </recommendedName>
</protein>
<evidence type="ECO:0000313" key="1">
    <source>
        <dbReference type="EMBL" id="KAL0577142.1"/>
    </source>
</evidence>
<sequence length="373" mass="41120">MLLPTELLVPIFAEASSIGSRTDISSKNLCLYDVSTGDSRPLLPAPLNLVAVCRRWRAIALEMPELWTSFSISLDSKLLSAPTTLERLRCYIERSGERGMTIRIHGWYNNYNHKLPEVAPLMTTLSSSAHRWKELDLVSPSFLQTWNHSALSFSQLLDETVPYPNSTALQPQATLHSLTIGEPPDLSPESQSLSNHLFSSLISLTVTPTLYLHHLWYGGILSQCSATLADLTIELRGVPDEGNFHRWQVLPALRSLTIIAKWRKGNPKEALASIFNALVCPGLKRLEVRVETELPLVTKRGQWPSVEAAEFLAIAGHAAGKDGEERCKGNEGPSGLEELILVSAKITAQELADLLKATPGLKKLVFDGQTTTK</sequence>
<evidence type="ECO:0000313" key="2">
    <source>
        <dbReference type="Proteomes" id="UP001465976"/>
    </source>
</evidence>
<name>A0ABR3FNY1_9AGAR</name>
<organism evidence="1 2">
    <name type="scientific">Marasmius crinis-equi</name>
    <dbReference type="NCBI Taxonomy" id="585013"/>
    <lineage>
        <taxon>Eukaryota</taxon>
        <taxon>Fungi</taxon>
        <taxon>Dikarya</taxon>
        <taxon>Basidiomycota</taxon>
        <taxon>Agaricomycotina</taxon>
        <taxon>Agaricomycetes</taxon>
        <taxon>Agaricomycetidae</taxon>
        <taxon>Agaricales</taxon>
        <taxon>Marasmiineae</taxon>
        <taxon>Marasmiaceae</taxon>
        <taxon>Marasmius</taxon>
    </lineage>
</organism>
<reference evidence="1 2" key="1">
    <citation type="submission" date="2024-02" db="EMBL/GenBank/DDBJ databases">
        <title>A draft genome for the cacao thread blight pathogen Marasmius crinis-equi.</title>
        <authorList>
            <person name="Cohen S.P."/>
            <person name="Baruah I.K."/>
            <person name="Amoako-Attah I."/>
            <person name="Bukari Y."/>
            <person name="Meinhardt L.W."/>
            <person name="Bailey B.A."/>
        </authorList>
    </citation>
    <scope>NUCLEOTIDE SEQUENCE [LARGE SCALE GENOMIC DNA]</scope>
    <source>
        <strain evidence="1 2">GH-76</strain>
    </source>
</reference>